<keyword evidence="4" id="KW-0611">Plant defense</keyword>
<evidence type="ECO:0000256" key="3">
    <source>
        <dbReference type="ARBA" id="ARBA00022741"/>
    </source>
</evidence>
<dbReference type="PRINTS" id="PR00364">
    <property type="entry name" value="DISEASERSIST"/>
</dbReference>
<reference evidence="10" key="1">
    <citation type="submission" date="2020-05" db="EMBL/GenBank/DDBJ databases">
        <title>WGS assembly of Corymbia citriodora subspecies variegata.</title>
        <authorList>
            <person name="Barry K."/>
            <person name="Hundley H."/>
            <person name="Shu S."/>
            <person name="Jenkins J."/>
            <person name="Grimwood J."/>
            <person name="Baten A."/>
        </authorList>
    </citation>
    <scope>NUCLEOTIDE SEQUENCE</scope>
    <source>
        <strain evidence="10">CV2-018</strain>
    </source>
</reference>
<dbReference type="Gene3D" id="1.10.10.10">
    <property type="entry name" value="Winged helix-like DNA-binding domain superfamily/Winged helix DNA-binding domain"/>
    <property type="match status" value="1"/>
</dbReference>
<dbReference type="InterPro" id="IPR032675">
    <property type="entry name" value="LRR_dom_sf"/>
</dbReference>
<feature type="domain" description="Disease resistance protein winged helix" evidence="8">
    <location>
        <begin position="501"/>
        <end position="568"/>
    </location>
</feature>
<comment type="caution">
    <text evidence="10">The sequence shown here is derived from an EMBL/GenBank/DDBJ whole genome shotgun (WGS) entry which is preliminary data.</text>
</comment>
<dbReference type="InterPro" id="IPR058922">
    <property type="entry name" value="WHD_DRP"/>
</dbReference>
<dbReference type="SUPFAM" id="SSF52058">
    <property type="entry name" value="L domain-like"/>
    <property type="match status" value="2"/>
</dbReference>
<evidence type="ECO:0000259" key="8">
    <source>
        <dbReference type="Pfam" id="PF23559"/>
    </source>
</evidence>
<evidence type="ECO:0000259" key="9">
    <source>
        <dbReference type="Pfam" id="PF25019"/>
    </source>
</evidence>
<name>A0A8T0CUX6_CORYI</name>
<evidence type="ECO:0008006" key="12">
    <source>
        <dbReference type="Google" id="ProtNLM"/>
    </source>
</evidence>
<evidence type="ECO:0000259" key="7">
    <source>
        <dbReference type="Pfam" id="PF18052"/>
    </source>
</evidence>
<dbReference type="InterPro" id="IPR042197">
    <property type="entry name" value="Apaf_helical"/>
</dbReference>
<dbReference type="Gene3D" id="3.80.10.10">
    <property type="entry name" value="Ribonuclease Inhibitor"/>
    <property type="match status" value="3"/>
</dbReference>
<evidence type="ECO:0000313" key="11">
    <source>
        <dbReference type="Proteomes" id="UP000806378"/>
    </source>
</evidence>
<feature type="domain" description="R13L1/DRL21-like LRR repeat region" evidence="9">
    <location>
        <begin position="762"/>
        <end position="875"/>
    </location>
</feature>
<organism evidence="10 11">
    <name type="scientific">Corymbia citriodora subsp. variegata</name>
    <dbReference type="NCBI Taxonomy" id="360336"/>
    <lineage>
        <taxon>Eukaryota</taxon>
        <taxon>Viridiplantae</taxon>
        <taxon>Streptophyta</taxon>
        <taxon>Embryophyta</taxon>
        <taxon>Tracheophyta</taxon>
        <taxon>Spermatophyta</taxon>
        <taxon>Magnoliopsida</taxon>
        <taxon>eudicotyledons</taxon>
        <taxon>Gunneridae</taxon>
        <taxon>Pentapetalae</taxon>
        <taxon>rosids</taxon>
        <taxon>malvids</taxon>
        <taxon>Myrtales</taxon>
        <taxon>Myrtaceae</taxon>
        <taxon>Myrtoideae</taxon>
        <taxon>Eucalypteae</taxon>
        <taxon>Corymbia</taxon>
    </lineage>
</organism>
<dbReference type="SUPFAM" id="SSF52047">
    <property type="entry name" value="RNI-like"/>
    <property type="match status" value="1"/>
</dbReference>
<accession>A0A8T0CUX6</accession>
<sequence length="1430" mass="162590">MRCMMMADGCIWESCDGSGEREQMTNNKAEVSGLDRAHFFTFSTFGGYDEGKVQRNPLPFTNEAMPIAELFLCAFLQVLFDRLASPELLNFVRRKGIDMRLKKWEKMLESIKEVLDDAEDRQLTNHLGVKLWLEDLRNLAYDIKDLLDEFIIESTKSKSKVESSTSKVRSLLSGCCFRLSPREFMFDHKMISDIEEMDDKLQEIITRKDSLSLRENNGKQLANRLQDEPIPTTHLTEDFFVGRDDKKMEILELLTREEDDRTCANMKVIPIIGMPGLGKTALAQQVFNDAKVTNYFDTKAWACVSDVFDMLAITKSILQKTDCTLSCEDKDPDWLQGKLKQNLSGKKFLVVLDDVWNENYGNWTTLLKPSHSGAKGSKIIVTTRNSHVAQIAGAQPYTLKELSQDVCVSLFAFHALGVRKFDHHRFLEALGLKIVEKCKGLPLAVKTLAGLLHTRVSPHEWKTILNNKIWDLPENDILPALKLSYLHLPSNLRRCFAYCAIFPKDYEIERDKLIYWWIAEGLVEGKEAKNQWNAGLNYFNELVNRSLFQKSSSNGSRFLMHDLVNDLAKLVAGASHYSSGEFELVDDHNNASLVCHASFFLSKFIVPERLKIYHRMQGLRSFISLEKQFDSSYVSQKMLCDLLLRLKYLRVLSLSDHHISEVPDCIGNLRHLKHLRHLDLSYTDIETLPKSIVALYNLETLILQGCYMLTELPEGMEKLVHLRFLNISYTLSLRKLPLNIGNLLGLEILSKFVVGTENGSRLNELKNLKNLQEELCISNLHKVEEAREAKDATLLTKEGICRLAMQWREVLNFLRPHQNLKNLTISYYGGLEFPSWLGSPFYVNIVSLCLHGCQRVKVLPLLGLLFSLKELYIKGLNAICRVGSEFYGTESPFPSLMTLEFEALPLWEDWSHCVGFEEIGVLFPYLEHLRIQDCPKLIGRLPSQLSSLIKLEINSCSCMDAMPFIIRLPSLNELSFRGCNEGVLKSLVNLTSLTDFVIEDVAELTCLNYELTSSLIKPEKLEMKSCKNLMYLWQDKDVIWNLTSLKSLVIKSCHEFISFTTGEEDAELPSNLENLNLRDCINLEKLPSKMHTLSSLKDLTVHGCLKLGCFFKTSMPTSMTSLDIANCKILLSLSRGLIVHRDEHDSIGNNNNLNDVTSCLQELKISECDYLLASLFSEGRLLLATLKKLEIRSCMGVESLAEKLIDGLQSIQEIKILSCDHLRSLPENLHTLSHLTSFCALELECFPPLPPAISSFYLQNCPKIKSLPNQLHRLTFLQYLTINMCESITCLPDGGLPPQLQRLTLIGCENMKQPVREWLTPLTSLQCLDIDGSVGGVGEEEDLVLPLPSSLLYLWIRDMEKVERLSCSLPPSLRNLWINDCPKLRELPQDGLPLSLEWMSEERCKKGTGCYWSLICQIPKVTLSGGDSIT</sequence>
<dbReference type="GO" id="GO:0006952">
    <property type="term" value="P:defense response"/>
    <property type="evidence" value="ECO:0007669"/>
    <property type="project" value="UniProtKB-KW"/>
</dbReference>
<keyword evidence="11" id="KW-1185">Reference proteome</keyword>
<proteinExistence type="predicted"/>
<dbReference type="Proteomes" id="UP000806378">
    <property type="component" value="Unassembled WGS sequence"/>
</dbReference>
<dbReference type="GO" id="GO:0051707">
    <property type="term" value="P:response to other organism"/>
    <property type="evidence" value="ECO:0007669"/>
    <property type="project" value="UniProtKB-ARBA"/>
</dbReference>
<feature type="domain" description="Disease resistance N-terminal" evidence="7">
    <location>
        <begin position="72"/>
        <end position="164"/>
    </location>
</feature>
<evidence type="ECO:0000313" key="10">
    <source>
        <dbReference type="EMBL" id="KAF7850964.1"/>
    </source>
</evidence>
<dbReference type="EMBL" id="MU089572">
    <property type="protein sequence ID" value="KAF7850964.1"/>
    <property type="molecule type" value="Genomic_DNA"/>
</dbReference>
<evidence type="ECO:0000256" key="1">
    <source>
        <dbReference type="ARBA" id="ARBA00022614"/>
    </source>
</evidence>
<dbReference type="GO" id="GO:0005524">
    <property type="term" value="F:ATP binding"/>
    <property type="evidence" value="ECO:0007669"/>
    <property type="project" value="UniProtKB-KW"/>
</dbReference>
<gene>
    <name evidence="10" type="ORF">BT93_L4821</name>
</gene>
<dbReference type="Pfam" id="PF25019">
    <property type="entry name" value="LRR_R13L1-DRL21"/>
    <property type="match status" value="1"/>
</dbReference>
<dbReference type="PANTHER" id="PTHR36766:SF51">
    <property type="entry name" value="DISEASE RESISTANCE RPP13-LIKE PROTEIN 1"/>
    <property type="match status" value="1"/>
</dbReference>
<dbReference type="Gene3D" id="1.10.8.430">
    <property type="entry name" value="Helical domain of apoptotic protease-activating factors"/>
    <property type="match status" value="1"/>
</dbReference>
<keyword evidence="2" id="KW-0677">Repeat</keyword>
<keyword evidence="1" id="KW-0433">Leucine-rich repeat</keyword>
<dbReference type="InterPro" id="IPR027417">
    <property type="entry name" value="P-loop_NTPase"/>
</dbReference>
<dbReference type="Gene3D" id="1.20.5.4130">
    <property type="match status" value="1"/>
</dbReference>
<dbReference type="Gene3D" id="3.40.50.300">
    <property type="entry name" value="P-loop containing nucleotide triphosphate hydrolases"/>
    <property type="match status" value="1"/>
</dbReference>
<protein>
    <recommendedName>
        <fullName evidence="12">Disease resistance RPP13-like protein 1</fullName>
    </recommendedName>
</protein>
<feature type="domain" description="NB-ARC" evidence="6">
    <location>
        <begin position="248"/>
        <end position="412"/>
    </location>
</feature>
<keyword evidence="3" id="KW-0547">Nucleotide-binding</keyword>
<dbReference type="Pfam" id="PF00931">
    <property type="entry name" value="NB-ARC"/>
    <property type="match status" value="1"/>
</dbReference>
<dbReference type="InterPro" id="IPR002182">
    <property type="entry name" value="NB-ARC"/>
</dbReference>
<dbReference type="FunFam" id="3.40.50.300:FF:001091">
    <property type="entry name" value="Probable disease resistance protein At1g61300"/>
    <property type="match status" value="1"/>
</dbReference>
<evidence type="ECO:0000256" key="4">
    <source>
        <dbReference type="ARBA" id="ARBA00022821"/>
    </source>
</evidence>
<evidence type="ECO:0000256" key="2">
    <source>
        <dbReference type="ARBA" id="ARBA00022737"/>
    </source>
</evidence>
<dbReference type="SUPFAM" id="SSF52540">
    <property type="entry name" value="P-loop containing nucleoside triphosphate hydrolases"/>
    <property type="match status" value="1"/>
</dbReference>
<dbReference type="PANTHER" id="PTHR36766">
    <property type="entry name" value="PLANT BROAD-SPECTRUM MILDEW RESISTANCE PROTEIN RPW8"/>
    <property type="match status" value="1"/>
</dbReference>
<dbReference type="InterPro" id="IPR036388">
    <property type="entry name" value="WH-like_DNA-bd_sf"/>
</dbReference>
<dbReference type="Pfam" id="PF23559">
    <property type="entry name" value="WHD_DRP"/>
    <property type="match status" value="1"/>
</dbReference>
<dbReference type="Gramene" id="rna-gnl|WGS:JABURB|Cocit.L4821.1">
    <property type="protein sequence ID" value="cds-KAF7850964.1"/>
    <property type="gene ID" value="gene-BT93_L4821"/>
</dbReference>
<dbReference type="InterPro" id="IPR056789">
    <property type="entry name" value="LRR_R13L1-DRL21"/>
</dbReference>
<evidence type="ECO:0000259" key="6">
    <source>
        <dbReference type="Pfam" id="PF00931"/>
    </source>
</evidence>
<dbReference type="InterPro" id="IPR041118">
    <property type="entry name" value="Rx_N"/>
</dbReference>
<dbReference type="Pfam" id="PF18052">
    <property type="entry name" value="Rx_N"/>
    <property type="match status" value="1"/>
</dbReference>
<evidence type="ECO:0000256" key="5">
    <source>
        <dbReference type="ARBA" id="ARBA00022840"/>
    </source>
</evidence>
<dbReference type="FunFam" id="1.10.10.10:FF:000322">
    <property type="entry name" value="Probable disease resistance protein At1g63360"/>
    <property type="match status" value="1"/>
</dbReference>
<dbReference type="GO" id="GO:0043531">
    <property type="term" value="F:ADP binding"/>
    <property type="evidence" value="ECO:0007669"/>
    <property type="project" value="InterPro"/>
</dbReference>
<keyword evidence="5" id="KW-0067">ATP-binding</keyword>